<comment type="caution">
    <text evidence="5">The sequence shown here is derived from an EMBL/GenBank/DDBJ whole genome shotgun (WGS) entry which is preliminary data.</text>
</comment>
<keyword evidence="1" id="KW-0732">Signal</keyword>
<sequence>MTGVDNSGITINGSDHTTGLFTQDCRHAKKTLTPTEEISPTTRFGGFRETPVCGAQEELIFPQRAKTPKNDWVFVVNQEDVKQALRVEKCTREGNACNIGVPTNDVETVCRQKYVYRRMLILGSNNIQPEEVLMPSCCVCYSSVLPFPPVKTHFARRGFDSKISENVNFEVQSFGHLATVDS</sequence>
<evidence type="ECO:0000313" key="6">
    <source>
        <dbReference type="Proteomes" id="UP001381693"/>
    </source>
</evidence>
<dbReference type="GO" id="GO:0005121">
    <property type="term" value="F:Toll binding"/>
    <property type="evidence" value="ECO:0007669"/>
    <property type="project" value="TreeGrafter"/>
</dbReference>
<protein>
    <recommendedName>
        <fullName evidence="4">Spaetzle domain-containing protein</fullName>
    </recommendedName>
</protein>
<evidence type="ECO:0000256" key="1">
    <source>
        <dbReference type="ARBA" id="ARBA00022729"/>
    </source>
</evidence>
<dbReference type="InterPro" id="IPR032104">
    <property type="entry name" value="Spaetzle"/>
</dbReference>
<dbReference type="SUPFAM" id="SSF57501">
    <property type="entry name" value="Cystine-knot cytokines"/>
    <property type="match status" value="1"/>
</dbReference>
<accession>A0AAN8WQU7</accession>
<keyword evidence="2" id="KW-1015">Disulfide bond</keyword>
<dbReference type="GO" id="GO:0045087">
    <property type="term" value="P:innate immune response"/>
    <property type="evidence" value="ECO:0007669"/>
    <property type="project" value="TreeGrafter"/>
</dbReference>
<dbReference type="PANTHER" id="PTHR23199">
    <property type="entry name" value="NEUROTROPHIN 1-RELATED"/>
    <property type="match status" value="1"/>
</dbReference>
<dbReference type="PANTHER" id="PTHR23199:SF12">
    <property type="entry name" value="NEUROTROPHIN 1-RELATED"/>
    <property type="match status" value="1"/>
</dbReference>
<proteinExistence type="predicted"/>
<evidence type="ECO:0000256" key="2">
    <source>
        <dbReference type="ARBA" id="ARBA00023157"/>
    </source>
</evidence>
<evidence type="ECO:0000259" key="4">
    <source>
        <dbReference type="Pfam" id="PF16077"/>
    </source>
</evidence>
<gene>
    <name evidence="5" type="ORF">SK128_026157</name>
</gene>
<dbReference type="AlphaFoldDB" id="A0AAN8WQU7"/>
<reference evidence="5 6" key="1">
    <citation type="submission" date="2023-11" db="EMBL/GenBank/DDBJ databases">
        <title>Halocaridina rubra genome assembly.</title>
        <authorList>
            <person name="Smith C."/>
        </authorList>
    </citation>
    <scope>NUCLEOTIDE SEQUENCE [LARGE SCALE GENOMIC DNA]</scope>
    <source>
        <strain evidence="5">EP-1</strain>
        <tissue evidence="5">Whole</tissue>
    </source>
</reference>
<feature type="domain" description="Spaetzle" evidence="4">
    <location>
        <begin position="51"/>
        <end position="141"/>
    </location>
</feature>
<dbReference type="Pfam" id="PF16077">
    <property type="entry name" value="Spaetzle"/>
    <property type="match status" value="1"/>
</dbReference>
<evidence type="ECO:0000313" key="5">
    <source>
        <dbReference type="EMBL" id="KAK7070482.1"/>
    </source>
</evidence>
<organism evidence="5 6">
    <name type="scientific">Halocaridina rubra</name>
    <name type="common">Hawaiian red shrimp</name>
    <dbReference type="NCBI Taxonomy" id="373956"/>
    <lineage>
        <taxon>Eukaryota</taxon>
        <taxon>Metazoa</taxon>
        <taxon>Ecdysozoa</taxon>
        <taxon>Arthropoda</taxon>
        <taxon>Crustacea</taxon>
        <taxon>Multicrustacea</taxon>
        <taxon>Malacostraca</taxon>
        <taxon>Eumalacostraca</taxon>
        <taxon>Eucarida</taxon>
        <taxon>Decapoda</taxon>
        <taxon>Pleocyemata</taxon>
        <taxon>Caridea</taxon>
        <taxon>Atyoidea</taxon>
        <taxon>Atyidae</taxon>
        <taxon>Halocaridina</taxon>
    </lineage>
</organism>
<keyword evidence="3" id="KW-0325">Glycoprotein</keyword>
<dbReference type="InterPro" id="IPR029034">
    <property type="entry name" value="Cystine-knot_cytokine"/>
</dbReference>
<dbReference type="InterPro" id="IPR052444">
    <property type="entry name" value="Spz/Toll_ligand-like"/>
</dbReference>
<dbReference type="Proteomes" id="UP001381693">
    <property type="component" value="Unassembled WGS sequence"/>
</dbReference>
<dbReference type="GO" id="GO:0005615">
    <property type="term" value="C:extracellular space"/>
    <property type="evidence" value="ECO:0007669"/>
    <property type="project" value="UniProtKB-ARBA"/>
</dbReference>
<dbReference type="GO" id="GO:0008083">
    <property type="term" value="F:growth factor activity"/>
    <property type="evidence" value="ECO:0007669"/>
    <property type="project" value="TreeGrafter"/>
</dbReference>
<evidence type="ECO:0000256" key="3">
    <source>
        <dbReference type="ARBA" id="ARBA00023180"/>
    </source>
</evidence>
<dbReference type="Gene3D" id="2.10.90.10">
    <property type="entry name" value="Cystine-knot cytokines"/>
    <property type="match status" value="1"/>
</dbReference>
<keyword evidence="6" id="KW-1185">Reference proteome</keyword>
<dbReference type="EMBL" id="JAXCGZ010015345">
    <property type="protein sequence ID" value="KAK7070482.1"/>
    <property type="molecule type" value="Genomic_DNA"/>
</dbReference>
<dbReference type="GO" id="GO:0021556">
    <property type="term" value="P:central nervous system formation"/>
    <property type="evidence" value="ECO:0007669"/>
    <property type="project" value="TreeGrafter"/>
</dbReference>
<name>A0AAN8WQU7_HALRR</name>